<accession>A0A7I5E660</accession>
<proteinExistence type="predicted"/>
<feature type="transmembrane region" description="Helical" evidence="1">
    <location>
        <begin position="94"/>
        <end position="111"/>
    </location>
</feature>
<keyword evidence="1" id="KW-1133">Transmembrane helix</keyword>
<reference evidence="3" key="1">
    <citation type="submission" date="2020-12" db="UniProtKB">
        <authorList>
            <consortium name="WormBaseParasite"/>
        </authorList>
    </citation>
    <scope>IDENTIFICATION</scope>
    <source>
        <strain evidence="3">MHco3</strain>
    </source>
</reference>
<name>A0A7I5E660_HAECO</name>
<keyword evidence="1" id="KW-0472">Membrane</keyword>
<evidence type="ECO:0000313" key="3">
    <source>
        <dbReference type="WBParaSite" id="HCON_00022710-00001"/>
    </source>
</evidence>
<feature type="transmembrane region" description="Helical" evidence="1">
    <location>
        <begin position="33"/>
        <end position="53"/>
    </location>
</feature>
<dbReference type="Proteomes" id="UP000025227">
    <property type="component" value="Unplaced"/>
</dbReference>
<evidence type="ECO:0000256" key="1">
    <source>
        <dbReference type="SAM" id="Phobius"/>
    </source>
</evidence>
<dbReference type="WBParaSite" id="HCON_00022710-00001">
    <property type="protein sequence ID" value="HCON_00022710-00001"/>
    <property type="gene ID" value="HCON_00022710"/>
</dbReference>
<keyword evidence="2" id="KW-1185">Reference proteome</keyword>
<organism evidence="2 3">
    <name type="scientific">Haemonchus contortus</name>
    <name type="common">Barber pole worm</name>
    <dbReference type="NCBI Taxonomy" id="6289"/>
    <lineage>
        <taxon>Eukaryota</taxon>
        <taxon>Metazoa</taxon>
        <taxon>Ecdysozoa</taxon>
        <taxon>Nematoda</taxon>
        <taxon>Chromadorea</taxon>
        <taxon>Rhabditida</taxon>
        <taxon>Rhabditina</taxon>
        <taxon>Rhabditomorpha</taxon>
        <taxon>Strongyloidea</taxon>
        <taxon>Trichostrongylidae</taxon>
        <taxon>Haemonchus</taxon>
    </lineage>
</organism>
<sequence>MPRSRASISRYRYGRGIQTHDPRVGGSFAPFCFFFRFVSFAFAGLIPLPLFGVRPPVALYVDLPLSIEACFLVSVFSFCESCCFFHSCPHCQEYFLFVPAHFFVRGFLFLFL</sequence>
<dbReference type="AlphaFoldDB" id="A0A7I5E660"/>
<evidence type="ECO:0000313" key="2">
    <source>
        <dbReference type="Proteomes" id="UP000025227"/>
    </source>
</evidence>
<protein>
    <submittedName>
        <fullName evidence="3">Transmembrane protein</fullName>
    </submittedName>
</protein>
<keyword evidence="1" id="KW-0812">Transmembrane</keyword>
<feature type="transmembrane region" description="Helical" evidence="1">
    <location>
        <begin position="65"/>
        <end position="87"/>
    </location>
</feature>